<evidence type="ECO:0000313" key="14">
    <source>
        <dbReference type="EMBL" id="PHZ83604.1"/>
    </source>
</evidence>
<dbReference type="PANTHER" id="PTHR21708">
    <property type="entry name" value="PROBABLE 2-DEHYDROPANTOATE 2-REDUCTASE"/>
    <property type="match status" value="1"/>
</dbReference>
<comment type="function">
    <text evidence="1 11">Catalyzes the NADPH-dependent reduction of ketopantoate into pantoic acid.</text>
</comment>
<dbReference type="GO" id="GO:0005737">
    <property type="term" value="C:cytoplasm"/>
    <property type="evidence" value="ECO:0007669"/>
    <property type="project" value="TreeGrafter"/>
</dbReference>
<evidence type="ECO:0000259" key="12">
    <source>
        <dbReference type="Pfam" id="PF02558"/>
    </source>
</evidence>
<dbReference type="FunFam" id="3.40.50.720:FF:000307">
    <property type="entry name" value="2-dehydropantoate 2-reductase"/>
    <property type="match status" value="1"/>
</dbReference>
<feature type="domain" description="Ketopantoate reductase N-terminal" evidence="12">
    <location>
        <begin position="3"/>
        <end position="152"/>
    </location>
</feature>
<evidence type="ECO:0000256" key="6">
    <source>
        <dbReference type="ARBA" id="ARBA00022655"/>
    </source>
</evidence>
<dbReference type="Pfam" id="PF02558">
    <property type="entry name" value="ApbA"/>
    <property type="match status" value="1"/>
</dbReference>
<comment type="caution">
    <text evidence="14">The sequence shown here is derived from an EMBL/GenBank/DDBJ whole genome shotgun (WGS) entry which is preliminary data.</text>
</comment>
<dbReference type="InParanoid" id="A0A2G4YMP8"/>
<evidence type="ECO:0000256" key="4">
    <source>
        <dbReference type="ARBA" id="ARBA00013014"/>
    </source>
</evidence>
<dbReference type="FunFam" id="1.10.1040.10:FF:000017">
    <property type="entry name" value="2-dehydropantoate 2-reductase"/>
    <property type="match status" value="1"/>
</dbReference>
<dbReference type="FunCoup" id="A0A2G4YMP8">
    <property type="interactions" value="342"/>
</dbReference>
<dbReference type="NCBIfam" id="TIGR00745">
    <property type="entry name" value="apbA_panE"/>
    <property type="match status" value="1"/>
</dbReference>
<evidence type="ECO:0000256" key="7">
    <source>
        <dbReference type="ARBA" id="ARBA00022857"/>
    </source>
</evidence>
<gene>
    <name evidence="14" type="ORF">CRD36_14565</name>
</gene>
<dbReference type="AlphaFoldDB" id="A0A2G4YMP8"/>
<dbReference type="Gene3D" id="1.10.1040.10">
    <property type="entry name" value="N-(1-d-carboxylethyl)-l-norvaline Dehydrogenase, domain 2"/>
    <property type="match status" value="1"/>
</dbReference>
<evidence type="ECO:0000256" key="9">
    <source>
        <dbReference type="ARBA" id="ARBA00032024"/>
    </source>
</evidence>
<evidence type="ECO:0000313" key="15">
    <source>
        <dbReference type="Proteomes" id="UP000229730"/>
    </source>
</evidence>
<dbReference type="Proteomes" id="UP000229730">
    <property type="component" value="Unassembled WGS sequence"/>
</dbReference>
<protein>
    <recommendedName>
        <fullName evidence="5 11">2-dehydropantoate 2-reductase</fullName>
        <ecNumber evidence="4 11">1.1.1.169</ecNumber>
    </recommendedName>
    <alternativeName>
        <fullName evidence="9 11">Ketopantoate reductase</fullName>
    </alternativeName>
</protein>
<dbReference type="EC" id="1.1.1.169" evidence="4 11"/>
<dbReference type="OrthoDB" id="247668at2"/>
<name>A0A2G4YMP8_9PROT</name>
<dbReference type="GO" id="GO:0015940">
    <property type="term" value="P:pantothenate biosynthetic process"/>
    <property type="evidence" value="ECO:0007669"/>
    <property type="project" value="UniProtKB-UniPathway"/>
</dbReference>
<evidence type="ECO:0000256" key="11">
    <source>
        <dbReference type="RuleBase" id="RU362068"/>
    </source>
</evidence>
<evidence type="ECO:0000256" key="1">
    <source>
        <dbReference type="ARBA" id="ARBA00002919"/>
    </source>
</evidence>
<dbReference type="InterPro" id="IPR036291">
    <property type="entry name" value="NAD(P)-bd_dom_sf"/>
</dbReference>
<evidence type="ECO:0000256" key="2">
    <source>
        <dbReference type="ARBA" id="ARBA00004994"/>
    </source>
</evidence>
<dbReference type="Gene3D" id="3.40.50.720">
    <property type="entry name" value="NAD(P)-binding Rossmann-like Domain"/>
    <property type="match status" value="1"/>
</dbReference>
<dbReference type="EMBL" id="PDEM01000031">
    <property type="protein sequence ID" value="PHZ83604.1"/>
    <property type="molecule type" value="Genomic_DNA"/>
</dbReference>
<comment type="similarity">
    <text evidence="3 11">Belongs to the ketopantoate reductase family.</text>
</comment>
<feature type="domain" description="Ketopantoate reductase C-terminal" evidence="13">
    <location>
        <begin position="178"/>
        <end position="302"/>
    </location>
</feature>
<dbReference type="InterPro" id="IPR003710">
    <property type="entry name" value="ApbA"/>
</dbReference>
<evidence type="ECO:0000256" key="8">
    <source>
        <dbReference type="ARBA" id="ARBA00023002"/>
    </source>
</evidence>
<comment type="catalytic activity">
    <reaction evidence="10 11">
        <text>(R)-pantoate + NADP(+) = 2-dehydropantoate + NADPH + H(+)</text>
        <dbReference type="Rhea" id="RHEA:16233"/>
        <dbReference type="ChEBI" id="CHEBI:11561"/>
        <dbReference type="ChEBI" id="CHEBI:15378"/>
        <dbReference type="ChEBI" id="CHEBI:15980"/>
        <dbReference type="ChEBI" id="CHEBI:57783"/>
        <dbReference type="ChEBI" id="CHEBI:58349"/>
        <dbReference type="EC" id="1.1.1.169"/>
    </reaction>
</comment>
<keyword evidence="6 11" id="KW-0566">Pantothenate biosynthesis</keyword>
<dbReference type="InterPro" id="IPR008927">
    <property type="entry name" value="6-PGluconate_DH-like_C_sf"/>
</dbReference>
<dbReference type="SUPFAM" id="SSF51735">
    <property type="entry name" value="NAD(P)-binding Rossmann-fold domains"/>
    <property type="match status" value="1"/>
</dbReference>
<dbReference type="SUPFAM" id="SSF48179">
    <property type="entry name" value="6-phosphogluconate dehydrogenase C-terminal domain-like"/>
    <property type="match status" value="1"/>
</dbReference>
<accession>A0A2G4YMP8</accession>
<sequence>MRIAVMGTGGMGGFLGAKLAMAGHEIIFIARGPHLDAIKKHGLKLLSNAGDIHIHPATATEDTTEVGAVDLILFCVKLYDTTAAVRACLPMMGSDSFILTLQNGVESVDMLSSVVGQGRTIGGSIYVSASIESPGVITHSGGNNTIRFAEVDNQPSRRTEILEDIFTQAGLVGIRAENLQVMLWSKFVLLSANAGVGALTDRSAAQMVADPLVKPLLLAAMQEAYDVASAMGIPLPEGVIDRVLDVIVSNGEKQDLIASQCLDLRKGRPLELEWIQGTLHRLGQHYDIPTPITSTCYAALKRFASGRQNP</sequence>
<dbReference type="InterPro" id="IPR013332">
    <property type="entry name" value="KPR_N"/>
</dbReference>
<dbReference type="Pfam" id="PF08546">
    <property type="entry name" value="ApbA_C"/>
    <property type="match status" value="1"/>
</dbReference>
<evidence type="ECO:0000259" key="13">
    <source>
        <dbReference type="Pfam" id="PF08546"/>
    </source>
</evidence>
<proteinExistence type="inferred from homology"/>
<dbReference type="RefSeq" id="WP_099474550.1">
    <property type="nucleotide sequence ID" value="NZ_CP041025.1"/>
</dbReference>
<organism evidence="14 15">
    <name type="scientific">Paremcibacter congregatus</name>
    <dbReference type="NCBI Taxonomy" id="2043170"/>
    <lineage>
        <taxon>Bacteria</taxon>
        <taxon>Pseudomonadati</taxon>
        <taxon>Pseudomonadota</taxon>
        <taxon>Alphaproteobacteria</taxon>
        <taxon>Emcibacterales</taxon>
        <taxon>Emcibacteraceae</taxon>
        <taxon>Paremcibacter</taxon>
    </lineage>
</organism>
<keyword evidence="7 11" id="KW-0521">NADP</keyword>
<dbReference type="InterPro" id="IPR051402">
    <property type="entry name" value="KPR-Related"/>
</dbReference>
<dbReference type="InterPro" id="IPR013752">
    <property type="entry name" value="KPA_reductase"/>
</dbReference>
<reference evidence="14 15" key="1">
    <citation type="submission" date="2017-10" db="EMBL/GenBank/DDBJ databases">
        <title>Frigbacter circumglobatus gen. nov. sp. nov., isolated from sediment cultured in situ.</title>
        <authorList>
            <person name="Zhao Z."/>
        </authorList>
    </citation>
    <scope>NUCLEOTIDE SEQUENCE [LARGE SCALE GENOMIC DNA]</scope>
    <source>
        <strain evidence="14 15">ZYL</strain>
    </source>
</reference>
<dbReference type="InterPro" id="IPR013328">
    <property type="entry name" value="6PGD_dom2"/>
</dbReference>
<dbReference type="UniPathway" id="UPA00028">
    <property type="reaction ID" value="UER00004"/>
</dbReference>
<dbReference type="PANTHER" id="PTHR21708:SF26">
    <property type="entry name" value="2-DEHYDROPANTOATE 2-REDUCTASE"/>
    <property type="match status" value="1"/>
</dbReference>
<comment type="pathway">
    <text evidence="2 11">Cofactor biosynthesis; (R)-pantothenate biosynthesis; (R)-pantoate from 3-methyl-2-oxobutanoate: step 2/2.</text>
</comment>
<dbReference type="GO" id="GO:0008677">
    <property type="term" value="F:2-dehydropantoate 2-reductase activity"/>
    <property type="evidence" value="ECO:0007669"/>
    <property type="project" value="UniProtKB-EC"/>
</dbReference>
<evidence type="ECO:0000256" key="5">
    <source>
        <dbReference type="ARBA" id="ARBA00019465"/>
    </source>
</evidence>
<evidence type="ECO:0000256" key="10">
    <source>
        <dbReference type="ARBA" id="ARBA00048793"/>
    </source>
</evidence>
<keyword evidence="15" id="KW-1185">Reference proteome</keyword>
<keyword evidence="8 11" id="KW-0560">Oxidoreductase</keyword>
<evidence type="ECO:0000256" key="3">
    <source>
        <dbReference type="ARBA" id="ARBA00007870"/>
    </source>
</evidence>